<comment type="caution">
    <text evidence="1">The sequence shown here is derived from an EMBL/GenBank/DDBJ whole genome shotgun (WGS) entry which is preliminary data.</text>
</comment>
<dbReference type="Proteomes" id="UP000075670">
    <property type="component" value="Unassembled WGS sequence"/>
</dbReference>
<reference evidence="1 2" key="1">
    <citation type="submission" date="2016-02" db="EMBL/GenBank/DDBJ databases">
        <title>Genome sequence of Moorella mulderi DSM 14980.</title>
        <authorList>
            <person name="Poehlein A."/>
            <person name="Daniel R."/>
        </authorList>
    </citation>
    <scope>NUCLEOTIDE SEQUENCE [LARGE SCALE GENOMIC DNA]</scope>
    <source>
        <strain evidence="1 2">DSM 14980</strain>
    </source>
</reference>
<protein>
    <submittedName>
        <fullName evidence="1">Uncharacterized protein</fullName>
    </submittedName>
</protein>
<name>A0A151AV03_9FIRM</name>
<dbReference type="EMBL" id="LTBC01000011">
    <property type="protein sequence ID" value="KYH31468.1"/>
    <property type="molecule type" value="Genomic_DNA"/>
</dbReference>
<dbReference type="PATRIC" id="fig|1122241.3.peg.2532"/>
<dbReference type="RefSeq" id="WP_062285125.1">
    <property type="nucleotide sequence ID" value="NZ_LTBC01000011.1"/>
</dbReference>
<evidence type="ECO:0000313" key="1">
    <source>
        <dbReference type="EMBL" id="KYH31468.1"/>
    </source>
</evidence>
<gene>
    <name evidence="1" type="ORF">MOMUL_23770</name>
</gene>
<proteinExistence type="predicted"/>
<evidence type="ECO:0000313" key="2">
    <source>
        <dbReference type="Proteomes" id="UP000075670"/>
    </source>
</evidence>
<keyword evidence="2" id="KW-1185">Reference proteome</keyword>
<accession>A0A151AV03</accession>
<dbReference type="OrthoDB" id="9789070at2"/>
<dbReference type="AlphaFoldDB" id="A0A151AV03"/>
<sequence>MQNTYTLIRTAIRKLLHSLAENAGFDSQLLAGLKLNYQDRKKSDIDWSNAAAREALLNDLVNDALRVLEVTATLPLTETEQKLRTILEK</sequence>
<organism evidence="1 2">
    <name type="scientific">Moorella mulderi DSM 14980</name>
    <dbReference type="NCBI Taxonomy" id="1122241"/>
    <lineage>
        <taxon>Bacteria</taxon>
        <taxon>Bacillati</taxon>
        <taxon>Bacillota</taxon>
        <taxon>Clostridia</taxon>
        <taxon>Neomoorellales</taxon>
        <taxon>Neomoorellaceae</taxon>
        <taxon>Neomoorella</taxon>
    </lineage>
</organism>